<organism evidence="1 2">
    <name type="scientific">Caerostris extrusa</name>
    <name type="common">Bark spider</name>
    <name type="synonym">Caerostris bankana</name>
    <dbReference type="NCBI Taxonomy" id="172846"/>
    <lineage>
        <taxon>Eukaryota</taxon>
        <taxon>Metazoa</taxon>
        <taxon>Ecdysozoa</taxon>
        <taxon>Arthropoda</taxon>
        <taxon>Chelicerata</taxon>
        <taxon>Arachnida</taxon>
        <taxon>Araneae</taxon>
        <taxon>Araneomorphae</taxon>
        <taxon>Entelegynae</taxon>
        <taxon>Araneoidea</taxon>
        <taxon>Araneidae</taxon>
        <taxon>Caerostris</taxon>
    </lineage>
</organism>
<name>A0AAV4QQS3_CAEEX</name>
<accession>A0AAV4QQS3</accession>
<reference evidence="1 2" key="1">
    <citation type="submission" date="2021-06" db="EMBL/GenBank/DDBJ databases">
        <title>Caerostris extrusa draft genome.</title>
        <authorList>
            <person name="Kono N."/>
            <person name="Arakawa K."/>
        </authorList>
    </citation>
    <scope>NUCLEOTIDE SEQUENCE [LARGE SCALE GENOMIC DNA]</scope>
</reference>
<proteinExistence type="predicted"/>
<evidence type="ECO:0000313" key="2">
    <source>
        <dbReference type="Proteomes" id="UP001054945"/>
    </source>
</evidence>
<dbReference type="Proteomes" id="UP001054945">
    <property type="component" value="Unassembled WGS sequence"/>
</dbReference>
<dbReference type="EMBL" id="BPLR01006659">
    <property type="protein sequence ID" value="GIY11560.1"/>
    <property type="molecule type" value="Genomic_DNA"/>
</dbReference>
<dbReference type="AlphaFoldDB" id="A0AAV4QQS3"/>
<gene>
    <name evidence="1" type="ORF">CEXT_595041</name>
</gene>
<evidence type="ECO:0000313" key="1">
    <source>
        <dbReference type="EMBL" id="GIY11560.1"/>
    </source>
</evidence>
<comment type="caution">
    <text evidence="1">The sequence shown here is derived from an EMBL/GenBank/DDBJ whole genome shotgun (WGS) entry which is preliminary data.</text>
</comment>
<keyword evidence="2" id="KW-1185">Reference proteome</keyword>
<protein>
    <submittedName>
        <fullName evidence="1">Uncharacterized protein</fullName>
    </submittedName>
</protein>
<sequence length="141" mass="15040">MPGRGQQERMIGHPRSEIGRLESHGSECPAIVAVAKQVKVRRGERGVTAEPTGLARPACESGAEPLWTLAHSAALDWLFGRGGPITAGLGAIFRRGGKTGRFLEAPGAFSPHQWMLDSSLFSSALFPLLSLLSLCLSLSDY</sequence>